<evidence type="ECO:0000313" key="2">
    <source>
        <dbReference type="EMBL" id="ALG05928.1"/>
    </source>
</evidence>
<dbReference type="NCBIfam" id="NF038083">
    <property type="entry name" value="CU044_5270_fam"/>
    <property type="match status" value="1"/>
</dbReference>
<gene>
    <name evidence="2" type="ORF">AOZ06_02435</name>
</gene>
<reference evidence="2 3" key="1">
    <citation type="submission" date="2015-07" db="EMBL/GenBank/DDBJ databases">
        <title>Genome sequencing of Kibdelosporangium phytohabitans.</title>
        <authorList>
            <person name="Qin S."/>
            <person name="Xing K."/>
        </authorList>
    </citation>
    <scope>NUCLEOTIDE SEQUENCE [LARGE SCALE GENOMIC DNA]</scope>
    <source>
        <strain evidence="2 3">KLBMP1111</strain>
    </source>
</reference>
<dbReference type="OrthoDB" id="3387554at2"/>
<dbReference type="InterPro" id="IPR047789">
    <property type="entry name" value="CU044_5270-like"/>
</dbReference>
<proteinExistence type="predicted"/>
<evidence type="ECO:0000256" key="1">
    <source>
        <dbReference type="SAM" id="Phobius"/>
    </source>
</evidence>
<dbReference type="AlphaFoldDB" id="A0A0N9HV49"/>
<feature type="transmembrane region" description="Helical" evidence="1">
    <location>
        <begin position="58"/>
        <end position="78"/>
    </location>
</feature>
<keyword evidence="3" id="KW-1185">Reference proteome</keyword>
<dbReference type="Proteomes" id="UP000063699">
    <property type="component" value="Chromosome"/>
</dbReference>
<name>A0A0N9HV49_9PSEU</name>
<dbReference type="RefSeq" id="WP_054287906.1">
    <property type="nucleotide sequence ID" value="NZ_CP012752.1"/>
</dbReference>
<protein>
    <submittedName>
        <fullName evidence="2">Uncharacterized protein</fullName>
    </submittedName>
</protein>
<dbReference type="KEGG" id="kphy:AOZ06_02435"/>
<evidence type="ECO:0000313" key="3">
    <source>
        <dbReference type="Proteomes" id="UP000063699"/>
    </source>
</evidence>
<keyword evidence="1" id="KW-0812">Transmembrane</keyword>
<organism evidence="2 3">
    <name type="scientific">Kibdelosporangium phytohabitans</name>
    <dbReference type="NCBI Taxonomy" id="860235"/>
    <lineage>
        <taxon>Bacteria</taxon>
        <taxon>Bacillati</taxon>
        <taxon>Actinomycetota</taxon>
        <taxon>Actinomycetes</taxon>
        <taxon>Pseudonocardiales</taxon>
        <taxon>Pseudonocardiaceae</taxon>
        <taxon>Kibdelosporangium</taxon>
    </lineage>
</organism>
<sequence>MSENVHEVWSDDELDRALATLNAEVPPGDVALAKARAELMGASGAPQAVRQPKARRHWGRWAAAVAVIAASFTALQVVPFGDEPSLPTAAAGELLTRAADKIGASDPVVGPGQYLYIEEHDWGGMGALHPSDPAKGWFYLDERFNEKWVPADRTQEWLWRKRETGNRKWIVGGPNQVPPMPGSPMPDRRARCGDFIIRQSEKPCEGPGSWYRPTPEFLASLPTDPRQLHDLIRKEVSSRSHPPEMAAEFTMTGMLQQVLDLAKPGVAPADIRANLYRALALTPGLVISDRDAVNLDGRKGVALGLEAEGVRWEMIVDPETGQYIGSRQTQLEANSQRVPVGTVTSTAVRIGVVANMGDKPRS</sequence>
<keyword evidence="1" id="KW-0472">Membrane</keyword>
<accession>A0A0N9HV49</accession>
<keyword evidence="1" id="KW-1133">Transmembrane helix</keyword>
<dbReference type="STRING" id="860235.AOZ06_02435"/>
<dbReference type="EMBL" id="CP012752">
    <property type="protein sequence ID" value="ALG05928.1"/>
    <property type="molecule type" value="Genomic_DNA"/>
</dbReference>